<dbReference type="STRING" id="40998.A0A2P7YJ82"/>
<feature type="chain" id="PRO_5015104159" description="Alpha-galactosidase" evidence="12">
    <location>
        <begin position="20"/>
        <end position="484"/>
    </location>
</feature>
<name>A0A2P7YJ82_9PEZI</name>
<evidence type="ECO:0000256" key="12">
    <source>
        <dbReference type="SAM" id="SignalP"/>
    </source>
</evidence>
<dbReference type="EMBL" id="NHZQ01000422">
    <property type="protein sequence ID" value="PSK36014.1"/>
    <property type="molecule type" value="Genomic_DNA"/>
</dbReference>
<sequence>MAPLGIVGAIAALASPAAAFLTNGLAVTPQMGWNNWNTFGCDVDEELLVSTAQKLVDIGLRDAGYNYVVLDDCWSEGRYENRTLRPNFQKFPNGMAHVANAVHNLDMRFGMYSSAGKYTCGQYEGSLGYETEDATTWASWGVDYLKYDNCYNEGQTGNPKTTFDRYNAMSKALNATGRPILYSMCNWGEDAPWAWAQTIANSWRATGDITDSFNRPDIRCPCTGDEGYDCVLPGFHCSVMNILNKVSAFPSKAQPGAWNDLDMLEIGNGGMNDDEYKLHFSMWAATKSPLLIGADVRNLSAAAYSIYTNPAILAISQDPAGSSIVRRWRYYVPEIDEYGQGEISMWSGSLWADNAIVVLLNAGNVDRQMNTTLADIFVDNGGSRSPQAQMSWDMFDLWGNRMPNATAEAVLSSNSTEGVAELGNYWLNTTATTYKDALARNDSLVLGKQVGTLQPQATITAMVPRHGVVAYRLRPVRQAARDEL</sequence>
<dbReference type="PRINTS" id="PR00740">
    <property type="entry name" value="GLHYDRLASE27"/>
</dbReference>
<comment type="caution">
    <text evidence="14">The sequence shown here is derived from an EMBL/GenBank/DDBJ whole genome shotgun (WGS) entry which is preliminary data.</text>
</comment>
<dbReference type="InterPro" id="IPR002241">
    <property type="entry name" value="Glyco_hydro_27"/>
</dbReference>
<comment type="similarity">
    <text evidence="3 11">Belongs to the glycosyl hydrolase 27 family.</text>
</comment>
<dbReference type="OrthoDB" id="5795902at2759"/>
<dbReference type="GO" id="GO:0005995">
    <property type="term" value="P:melibiose catabolic process"/>
    <property type="evidence" value="ECO:0007669"/>
    <property type="project" value="UniProtKB-ARBA"/>
</dbReference>
<evidence type="ECO:0000256" key="1">
    <source>
        <dbReference type="ARBA" id="ARBA00001255"/>
    </source>
</evidence>
<dbReference type="GO" id="GO:0004557">
    <property type="term" value="F:alpha-galactosidase activity"/>
    <property type="evidence" value="ECO:0007669"/>
    <property type="project" value="UniProtKB-EC"/>
</dbReference>
<dbReference type="SUPFAM" id="SSF51445">
    <property type="entry name" value="(Trans)glycosidases"/>
    <property type="match status" value="1"/>
</dbReference>
<protein>
    <recommendedName>
        <fullName evidence="4 11">Alpha-galactosidase</fullName>
        <ecNumber evidence="4 11">3.2.1.22</ecNumber>
    </recommendedName>
    <alternativeName>
        <fullName evidence="11">Melibiase</fullName>
    </alternativeName>
</protein>
<dbReference type="AlphaFoldDB" id="A0A2P7YJ82"/>
<dbReference type="PANTHER" id="PTHR11452:SF75">
    <property type="entry name" value="ALPHA-GALACTOSIDASE MEL1"/>
    <property type="match status" value="1"/>
</dbReference>
<dbReference type="PRINTS" id="PR00748">
    <property type="entry name" value="MELIBIASE"/>
</dbReference>
<dbReference type="FunFam" id="3.20.20.70:FF:000202">
    <property type="entry name" value="Alpha-galactosidase"/>
    <property type="match status" value="1"/>
</dbReference>
<evidence type="ECO:0000256" key="10">
    <source>
        <dbReference type="ARBA" id="ARBA00023295"/>
    </source>
</evidence>
<keyword evidence="10 11" id="KW-0326">Glycosidase</keyword>
<comment type="subcellular location">
    <subcellularLocation>
        <location evidence="2">Secreted</location>
    </subcellularLocation>
</comment>
<organism evidence="14 15">
    <name type="scientific">Elsinoe australis</name>
    <dbReference type="NCBI Taxonomy" id="40998"/>
    <lineage>
        <taxon>Eukaryota</taxon>
        <taxon>Fungi</taxon>
        <taxon>Dikarya</taxon>
        <taxon>Ascomycota</taxon>
        <taxon>Pezizomycotina</taxon>
        <taxon>Dothideomycetes</taxon>
        <taxon>Dothideomycetidae</taxon>
        <taxon>Myriangiales</taxon>
        <taxon>Elsinoaceae</taxon>
        <taxon>Elsinoe</taxon>
    </lineage>
</organism>
<keyword evidence="6 12" id="KW-0732">Signal</keyword>
<keyword evidence="7 11" id="KW-0378">Hydrolase</keyword>
<evidence type="ECO:0000256" key="9">
    <source>
        <dbReference type="ARBA" id="ARBA00023180"/>
    </source>
</evidence>
<dbReference type="InterPro" id="IPR017853">
    <property type="entry name" value="GH"/>
</dbReference>
<evidence type="ECO:0000256" key="8">
    <source>
        <dbReference type="ARBA" id="ARBA00023157"/>
    </source>
</evidence>
<dbReference type="Pfam" id="PF16499">
    <property type="entry name" value="Melibiase_2"/>
    <property type="match status" value="1"/>
</dbReference>
<dbReference type="CDD" id="cd14792">
    <property type="entry name" value="GH27"/>
    <property type="match status" value="1"/>
</dbReference>
<keyword evidence="5" id="KW-0964">Secreted</keyword>
<keyword evidence="9" id="KW-0325">Glycoprotein</keyword>
<evidence type="ECO:0000256" key="3">
    <source>
        <dbReference type="ARBA" id="ARBA00009743"/>
    </source>
</evidence>
<dbReference type="Gene3D" id="2.60.40.1180">
    <property type="entry name" value="Golgi alpha-mannosidase II"/>
    <property type="match status" value="1"/>
</dbReference>
<comment type="catalytic activity">
    <reaction evidence="1 11">
        <text>Hydrolysis of terminal, non-reducing alpha-D-galactose residues in alpha-D-galactosides, including galactose oligosaccharides, galactomannans and galactolipids.</text>
        <dbReference type="EC" id="3.2.1.22"/>
    </reaction>
</comment>
<dbReference type="InterPro" id="IPR013780">
    <property type="entry name" value="Glyco_hydro_b"/>
</dbReference>
<dbReference type="GO" id="GO:0005576">
    <property type="term" value="C:extracellular region"/>
    <property type="evidence" value="ECO:0007669"/>
    <property type="project" value="UniProtKB-SubCell"/>
</dbReference>
<evidence type="ECO:0000256" key="6">
    <source>
        <dbReference type="ARBA" id="ARBA00022729"/>
    </source>
</evidence>
<dbReference type="Proteomes" id="UP000243723">
    <property type="component" value="Unassembled WGS sequence"/>
</dbReference>
<keyword evidence="8 11" id="KW-1015">Disulfide bond</keyword>
<dbReference type="Gene3D" id="3.20.20.70">
    <property type="entry name" value="Aldolase class I"/>
    <property type="match status" value="1"/>
</dbReference>
<dbReference type="InterPro" id="IPR041233">
    <property type="entry name" value="Melibiase_C"/>
</dbReference>
<reference evidence="14 15" key="1">
    <citation type="submission" date="2017-05" db="EMBL/GenBank/DDBJ databases">
        <title>Draft genome sequence of Elsinoe australis.</title>
        <authorList>
            <person name="Cheng Q."/>
        </authorList>
    </citation>
    <scope>NUCLEOTIDE SEQUENCE [LARGE SCALE GENOMIC DNA]</scope>
    <source>
        <strain evidence="14 15">NL1</strain>
    </source>
</reference>
<evidence type="ECO:0000313" key="14">
    <source>
        <dbReference type="EMBL" id="PSK36014.1"/>
    </source>
</evidence>
<dbReference type="EC" id="3.2.1.22" evidence="4 11"/>
<dbReference type="InterPro" id="IPR013785">
    <property type="entry name" value="Aldolase_TIM"/>
</dbReference>
<evidence type="ECO:0000256" key="4">
    <source>
        <dbReference type="ARBA" id="ARBA00012755"/>
    </source>
</evidence>
<feature type="domain" description="Alpha galactosidase C-terminal" evidence="13">
    <location>
        <begin position="340"/>
        <end position="402"/>
    </location>
</feature>
<evidence type="ECO:0000313" key="15">
    <source>
        <dbReference type="Proteomes" id="UP000243723"/>
    </source>
</evidence>
<evidence type="ECO:0000256" key="2">
    <source>
        <dbReference type="ARBA" id="ARBA00004613"/>
    </source>
</evidence>
<dbReference type="SUPFAM" id="SSF51011">
    <property type="entry name" value="Glycosyl hydrolase domain"/>
    <property type="match status" value="1"/>
</dbReference>
<feature type="signal peptide" evidence="12">
    <location>
        <begin position="1"/>
        <end position="19"/>
    </location>
</feature>
<dbReference type="InterPro" id="IPR006215">
    <property type="entry name" value="Glyco_hydro_melibiase"/>
</dbReference>
<dbReference type="Pfam" id="PF17801">
    <property type="entry name" value="Melibiase_C"/>
    <property type="match status" value="1"/>
</dbReference>
<evidence type="ECO:0000259" key="13">
    <source>
        <dbReference type="Pfam" id="PF17801"/>
    </source>
</evidence>
<keyword evidence="15" id="KW-1185">Reference proteome</keyword>
<proteinExistence type="inferred from homology"/>
<accession>A0A2P7YJ82</accession>
<gene>
    <name evidence="14" type="ORF">B9Z65_5829</name>
</gene>
<evidence type="ECO:0000256" key="5">
    <source>
        <dbReference type="ARBA" id="ARBA00022525"/>
    </source>
</evidence>
<evidence type="ECO:0000256" key="11">
    <source>
        <dbReference type="RuleBase" id="RU361168"/>
    </source>
</evidence>
<dbReference type="PANTHER" id="PTHR11452">
    <property type="entry name" value="ALPHA-GALACTOSIDASE/ALPHA-N-ACETYLGALACTOSAMINIDASE"/>
    <property type="match status" value="1"/>
</dbReference>
<evidence type="ECO:0000256" key="7">
    <source>
        <dbReference type="ARBA" id="ARBA00022801"/>
    </source>
</evidence>